<protein>
    <submittedName>
        <fullName evidence="1">Uncharacterized protein</fullName>
    </submittedName>
</protein>
<sequence>MNERDWKAWGRAILIWPFDYTNHCGLNHWKNAKKCYTENKDASSFLCKILEQGWQKADFGRESSIKNSYELQRYYLNGLHPFLFPLWEGADPLAFHRLFLRKNELYQLKYGDRTYSFRLEEIDLFFNGWGIGFVGFHIAIDQTDLASYLTCLEVMRQLETMYQGQELGKIVVNNNEFPLKEWFLSLIPSEVCHCFEMGKLKQYGYDDRMFIAHYASVEDQGESTKQLKEERDKLIFRFLNIDGTFLSSTNDIFRQHCIEEKVYQRWAPDTYFTIIEYAMGILHFHPKGEESFFAQTILPSQLNGVYYYLYLYLLQQRLTLARLLHYCGEISMERFEGAARKELALNHLDYLRLFSTYQITSQLQGLELWKQWRSELGIPDGEERLKRLFSTINLFPG</sequence>
<name>A0A4R2RDL9_9FIRM</name>
<evidence type="ECO:0000313" key="1">
    <source>
        <dbReference type="EMBL" id="TCP60428.1"/>
    </source>
</evidence>
<dbReference type="EMBL" id="SLXT01000038">
    <property type="protein sequence ID" value="TCP60428.1"/>
    <property type="molecule type" value="Genomic_DNA"/>
</dbReference>
<comment type="caution">
    <text evidence="1">The sequence shown here is derived from an EMBL/GenBank/DDBJ whole genome shotgun (WGS) entry which is preliminary data.</text>
</comment>
<keyword evidence="2" id="KW-1185">Reference proteome</keyword>
<dbReference type="RefSeq" id="WP_131920815.1">
    <property type="nucleotide sequence ID" value="NZ_JAOQNU010000038.1"/>
</dbReference>
<dbReference type="OrthoDB" id="1947873at2"/>
<proteinExistence type="predicted"/>
<evidence type="ECO:0000313" key="2">
    <source>
        <dbReference type="Proteomes" id="UP000294813"/>
    </source>
</evidence>
<dbReference type="AlphaFoldDB" id="A0A4R2RDL9"/>
<gene>
    <name evidence="1" type="ORF">EDD73_13810</name>
</gene>
<reference evidence="1 2" key="1">
    <citation type="submission" date="2019-03" db="EMBL/GenBank/DDBJ databases">
        <title>Genomic Encyclopedia of Type Strains, Phase IV (KMG-IV): sequencing the most valuable type-strain genomes for metagenomic binning, comparative biology and taxonomic classification.</title>
        <authorList>
            <person name="Goeker M."/>
        </authorList>
    </citation>
    <scope>NUCLEOTIDE SEQUENCE [LARGE SCALE GENOMIC DNA]</scope>
    <source>
        <strain evidence="1 2">DSM 11170</strain>
    </source>
</reference>
<accession>A0A4R2RDL9</accession>
<organism evidence="1 2">
    <name type="scientific">Heliophilum fasciatum</name>
    <dbReference type="NCBI Taxonomy" id="35700"/>
    <lineage>
        <taxon>Bacteria</taxon>
        <taxon>Bacillati</taxon>
        <taxon>Bacillota</taxon>
        <taxon>Clostridia</taxon>
        <taxon>Eubacteriales</taxon>
        <taxon>Heliobacteriaceae</taxon>
        <taxon>Heliophilum</taxon>
    </lineage>
</organism>
<dbReference type="Proteomes" id="UP000294813">
    <property type="component" value="Unassembled WGS sequence"/>
</dbReference>